<evidence type="ECO:0000313" key="9">
    <source>
        <dbReference type="Proteomes" id="UP001432401"/>
    </source>
</evidence>
<dbReference type="Pfam" id="PF00069">
    <property type="entry name" value="Pkinase"/>
    <property type="match status" value="1"/>
</dbReference>
<protein>
    <submittedName>
        <fullName evidence="8">Serine/threonine-protein kinase</fullName>
        <ecNumber evidence="8">2.7.11.1</ecNumber>
    </submittedName>
</protein>
<dbReference type="InterPro" id="IPR008271">
    <property type="entry name" value="Ser/Thr_kinase_AS"/>
</dbReference>
<dbReference type="GO" id="GO:0004674">
    <property type="term" value="F:protein serine/threonine kinase activity"/>
    <property type="evidence" value="ECO:0007669"/>
    <property type="project" value="UniProtKB-EC"/>
</dbReference>
<keyword evidence="2 5" id="KW-0547">Nucleotide-binding</keyword>
<evidence type="ECO:0000256" key="5">
    <source>
        <dbReference type="PROSITE-ProRule" id="PRU10141"/>
    </source>
</evidence>
<evidence type="ECO:0000256" key="3">
    <source>
        <dbReference type="ARBA" id="ARBA00022777"/>
    </source>
</evidence>
<dbReference type="SUPFAM" id="SSF56112">
    <property type="entry name" value="Protein kinase-like (PK-like)"/>
    <property type="match status" value="1"/>
</dbReference>
<evidence type="ECO:0000259" key="7">
    <source>
        <dbReference type="PROSITE" id="PS50011"/>
    </source>
</evidence>
<dbReference type="InterPro" id="IPR011009">
    <property type="entry name" value="Kinase-like_dom_sf"/>
</dbReference>
<dbReference type="EC" id="2.7.11.1" evidence="8"/>
<keyword evidence="1 8" id="KW-0808">Transferase</keyword>
<dbReference type="Gene3D" id="1.10.510.10">
    <property type="entry name" value="Transferase(Phosphotransferase) domain 1"/>
    <property type="match status" value="1"/>
</dbReference>
<evidence type="ECO:0000256" key="1">
    <source>
        <dbReference type="ARBA" id="ARBA00022679"/>
    </source>
</evidence>
<dbReference type="CDD" id="cd14014">
    <property type="entry name" value="STKc_PknB_like"/>
    <property type="match status" value="1"/>
</dbReference>
<proteinExistence type="predicted"/>
<name>A0ABV1ZTS0_9ACTN</name>
<dbReference type="EMBL" id="JBEQNB010000006">
    <property type="protein sequence ID" value="MES0834505.1"/>
    <property type="molecule type" value="Genomic_DNA"/>
</dbReference>
<evidence type="ECO:0000256" key="6">
    <source>
        <dbReference type="SAM" id="MobiDB-lite"/>
    </source>
</evidence>
<dbReference type="PROSITE" id="PS50011">
    <property type="entry name" value="PROTEIN_KINASE_DOM"/>
    <property type="match status" value="1"/>
</dbReference>
<dbReference type="InterPro" id="IPR000719">
    <property type="entry name" value="Prot_kinase_dom"/>
</dbReference>
<dbReference type="PROSITE" id="PS00107">
    <property type="entry name" value="PROTEIN_KINASE_ATP"/>
    <property type="match status" value="1"/>
</dbReference>
<evidence type="ECO:0000256" key="2">
    <source>
        <dbReference type="ARBA" id="ARBA00022741"/>
    </source>
</evidence>
<feature type="binding site" evidence="5">
    <location>
        <position position="45"/>
    </location>
    <ligand>
        <name>ATP</name>
        <dbReference type="ChEBI" id="CHEBI:30616"/>
    </ligand>
</feature>
<keyword evidence="4 5" id="KW-0067">ATP-binding</keyword>
<dbReference type="Proteomes" id="UP001432401">
    <property type="component" value="Unassembled WGS sequence"/>
</dbReference>
<reference evidence="8 9" key="1">
    <citation type="submission" date="2024-06" db="EMBL/GenBank/DDBJ databases">
        <authorList>
            <person name="Bataeva Y.V."/>
            <person name="Grigorian L.N."/>
            <person name="Solomentsev V.I."/>
        </authorList>
    </citation>
    <scope>NUCLEOTIDE SEQUENCE [LARGE SCALE GENOMIC DNA]</scope>
    <source>
        <strain evidence="9">SCPM-O-B-12605 (RCAM04882)</strain>
    </source>
</reference>
<sequence length="525" mass="53447">MSFAPVRPGDPATVGAFRVVGRIGSGGMGTVYAGTAGRGGYVAVKVIRADLAEDPALRDRFTREVRLLRRVRSRAVPAFVAAGVDGGNPWLATEFVPGRTLSDHVRSHGPLTGPPLDGLAVGTAEALRAVHAAGIVHRDLKPGNVMLSPEGPKVLDFGISRALDETVLTRTGGLFGTPGWIAPELLRGAPPSPAADVFAWGALVAHAASGRPPFGTGPADALVYRVLREEPDLSAVPARLLPLVAAALDKEPGRRPTAAQLVSSLTGTPSDLLSDEVAAAVDRALDRSWREIRADLPAAPRPRRPRALLAAGAALLLVLAVAAGAVAARVLAPGAGPGGTADGPAPDAAGADAEAHAGWTRSDVRTGGHNVEWWTESRTGADLVVNPAEAAPGDRPSFAASPDSFESAFSMSVDSVDATPDGVRFAFTVDLMEVELGDDVSSMLAVTAGEEPLAPSGVEADGEIGAGSAFAVTFDGAPDEGLLVLASPGYVPNVSGLPPTGLCYDASERTLSSDLSSCDGGTATG</sequence>
<dbReference type="PANTHER" id="PTHR43289">
    <property type="entry name" value="MITOGEN-ACTIVATED PROTEIN KINASE KINASE KINASE 20-RELATED"/>
    <property type="match status" value="1"/>
</dbReference>
<organism evidence="8 9">
    <name type="scientific">Nocardiopsis tropica</name>
    <dbReference type="NCBI Taxonomy" id="109330"/>
    <lineage>
        <taxon>Bacteria</taxon>
        <taxon>Bacillati</taxon>
        <taxon>Actinomycetota</taxon>
        <taxon>Actinomycetes</taxon>
        <taxon>Streptosporangiales</taxon>
        <taxon>Nocardiopsidaceae</taxon>
        <taxon>Nocardiopsis</taxon>
    </lineage>
</organism>
<comment type="caution">
    <text evidence="8">The sequence shown here is derived from an EMBL/GenBank/DDBJ whole genome shotgun (WGS) entry which is preliminary data.</text>
</comment>
<dbReference type="SMART" id="SM00220">
    <property type="entry name" value="S_TKc"/>
    <property type="match status" value="1"/>
</dbReference>
<dbReference type="RefSeq" id="WP_352983632.1">
    <property type="nucleotide sequence ID" value="NZ_JBEQNA010000006.1"/>
</dbReference>
<keyword evidence="3 8" id="KW-0418">Kinase</keyword>
<dbReference type="Gene3D" id="3.30.200.20">
    <property type="entry name" value="Phosphorylase Kinase, domain 1"/>
    <property type="match status" value="1"/>
</dbReference>
<evidence type="ECO:0000313" key="8">
    <source>
        <dbReference type="EMBL" id="MES0834505.1"/>
    </source>
</evidence>
<feature type="compositionally biased region" description="Low complexity" evidence="6">
    <location>
        <begin position="342"/>
        <end position="358"/>
    </location>
</feature>
<gene>
    <name evidence="8" type="ORF">ABUK86_12035</name>
</gene>
<dbReference type="PROSITE" id="PS00108">
    <property type="entry name" value="PROTEIN_KINASE_ST"/>
    <property type="match status" value="1"/>
</dbReference>
<dbReference type="InterPro" id="IPR017441">
    <property type="entry name" value="Protein_kinase_ATP_BS"/>
</dbReference>
<keyword evidence="9" id="KW-1185">Reference proteome</keyword>
<feature type="domain" description="Protein kinase" evidence="7">
    <location>
        <begin position="17"/>
        <end position="273"/>
    </location>
</feature>
<feature type="region of interest" description="Disordered" evidence="6">
    <location>
        <begin position="339"/>
        <end position="365"/>
    </location>
</feature>
<evidence type="ECO:0000256" key="4">
    <source>
        <dbReference type="ARBA" id="ARBA00022840"/>
    </source>
</evidence>
<dbReference type="PANTHER" id="PTHR43289:SF34">
    <property type="entry name" value="SERINE_THREONINE-PROTEIN KINASE YBDM-RELATED"/>
    <property type="match status" value="1"/>
</dbReference>
<accession>A0ABV1ZTS0</accession>